<organism evidence="5 6">
    <name type="scientific">Heterodermia speciosa</name>
    <dbReference type="NCBI Taxonomy" id="116794"/>
    <lineage>
        <taxon>Eukaryota</taxon>
        <taxon>Fungi</taxon>
        <taxon>Dikarya</taxon>
        <taxon>Ascomycota</taxon>
        <taxon>Pezizomycotina</taxon>
        <taxon>Lecanoromycetes</taxon>
        <taxon>OSLEUM clade</taxon>
        <taxon>Lecanoromycetidae</taxon>
        <taxon>Caliciales</taxon>
        <taxon>Physciaceae</taxon>
        <taxon>Heterodermia</taxon>
    </lineage>
</organism>
<evidence type="ECO:0000256" key="1">
    <source>
        <dbReference type="RuleBase" id="RU004560"/>
    </source>
</evidence>
<keyword evidence="3" id="KW-1133">Transmembrane helix</keyword>
<dbReference type="Gene3D" id="3.40.50.300">
    <property type="entry name" value="P-loop containing nucleotide triphosphate hydrolases"/>
    <property type="match status" value="1"/>
</dbReference>
<dbReference type="Pfam" id="PF00735">
    <property type="entry name" value="Septin"/>
    <property type="match status" value="1"/>
</dbReference>
<dbReference type="InterPro" id="IPR027417">
    <property type="entry name" value="P-loop_NTPase"/>
</dbReference>
<dbReference type="Proteomes" id="UP000664521">
    <property type="component" value="Unassembled WGS sequence"/>
</dbReference>
<keyword evidence="3" id="KW-0812">Transmembrane</keyword>
<protein>
    <recommendedName>
        <fullName evidence="4">Septin-type G domain-containing protein</fullName>
    </recommendedName>
</protein>
<feature type="region of interest" description="Disordered" evidence="2">
    <location>
        <begin position="56"/>
        <end position="200"/>
    </location>
</feature>
<dbReference type="Pfam" id="PF20571">
    <property type="entry name" value="DUF6780"/>
    <property type="match status" value="1"/>
</dbReference>
<feature type="compositionally biased region" description="Polar residues" evidence="2">
    <location>
        <begin position="105"/>
        <end position="114"/>
    </location>
</feature>
<dbReference type="PANTHER" id="PTHR18884">
    <property type="entry name" value="SEPTIN"/>
    <property type="match status" value="1"/>
</dbReference>
<feature type="compositionally biased region" description="Polar residues" evidence="2">
    <location>
        <begin position="265"/>
        <end position="275"/>
    </location>
</feature>
<dbReference type="PROSITE" id="PS51719">
    <property type="entry name" value="G_SEPTIN"/>
    <property type="match status" value="1"/>
</dbReference>
<evidence type="ECO:0000256" key="2">
    <source>
        <dbReference type="SAM" id="MobiDB-lite"/>
    </source>
</evidence>
<keyword evidence="3" id="KW-0472">Membrane</keyword>
<feature type="transmembrane region" description="Helical" evidence="3">
    <location>
        <begin position="688"/>
        <end position="708"/>
    </location>
</feature>
<dbReference type="InterPro" id="IPR030379">
    <property type="entry name" value="G_SEPTIN_dom"/>
</dbReference>
<name>A0A8H3EHM8_9LECA</name>
<accession>A0A8H3EHM8</accession>
<evidence type="ECO:0000256" key="3">
    <source>
        <dbReference type="SAM" id="Phobius"/>
    </source>
</evidence>
<keyword evidence="1" id="KW-0342">GTP-binding</keyword>
<comment type="similarity">
    <text evidence="1">Belongs to the TRAFAC class TrmE-Era-EngA-EngB-Septin-like GTPase superfamily. Septin GTPase family.</text>
</comment>
<sequence>MGAESTHRLATSCLNGENPQRLSSGTPTTFFMATEDTVEQSQSVAAVDDSTFGVKSMESTTANEHSPAEEVAADGDSHEIDVVRRRSTLKPRPRSRDITPGIVQTALSSASGGSSPRKLDRSSPPSTSQSITSLSQVSLEPGSSLPSSPKSNSSRSPRPSDEESVYEGGSQAIASSDEDEADIPSEFQGSSPQLIMPSIKMPSRRPFTVQGKEIGRLKVLIAGDTGVGKTSLIKSIVQTCEAIVHVDPLSPTASIEQLPPRKSKGTSSQDTATSRTTDHITEVFASTRPYASWWSEIDDYRFFRRRKSVGDAVLERNLCFVDTPGYSRGMSIVEGMELVTQYIESQLAKTFSFANTSEGEIVSMMGGDGGAQVDLVLYMIAHGMPIIILANRDSDLTFLDIKPADLDFIRRLSAMTNVVLLVAKADLLTPEEVEVSKTAILGELGAAGIKPFTLLSDASRSPLYTVCSALSKDEENMDASLLMSPDYVQPLVYSELATLVQDIFTKDHVSRLRHLAAVKLLRHRTSSQQSLPTSPLSPPPLNILQSSSLLSSFTTTTSPTTLQALITQPRTTSSYVQARIADHTQREEKIAQVRLAKWAGDLQRGLSNERARFEALARGERALWLTQRLGECVYEGSLLPAAAAAPASSEKALTGWSAADAGMRRGLVDAGDPLGLIRWSEAVRRKGWIAFQIVGGFGVLGAVAVWMARNRAWEQLGAEGGDWWGRWREQVGWP</sequence>
<proteinExistence type="inferred from homology"/>
<feature type="compositionally biased region" description="Low complexity" evidence="2">
    <location>
        <begin position="122"/>
        <end position="157"/>
    </location>
</feature>
<evidence type="ECO:0000259" key="4">
    <source>
        <dbReference type="PROSITE" id="PS51719"/>
    </source>
</evidence>
<dbReference type="GO" id="GO:0005525">
    <property type="term" value="F:GTP binding"/>
    <property type="evidence" value="ECO:0007669"/>
    <property type="project" value="UniProtKB-KW"/>
</dbReference>
<dbReference type="PROSITE" id="PS00675">
    <property type="entry name" value="SIGMA54_INTERACT_1"/>
    <property type="match status" value="1"/>
</dbReference>
<feature type="compositionally biased region" description="Polar residues" evidence="2">
    <location>
        <begin position="8"/>
        <end position="27"/>
    </location>
</feature>
<dbReference type="InterPro" id="IPR046707">
    <property type="entry name" value="DUF6780"/>
</dbReference>
<keyword evidence="1" id="KW-0547">Nucleotide-binding</keyword>
<feature type="compositionally biased region" description="Basic and acidic residues" evidence="2">
    <location>
        <begin position="75"/>
        <end position="84"/>
    </location>
</feature>
<dbReference type="AlphaFoldDB" id="A0A8H3EHM8"/>
<evidence type="ECO:0000313" key="6">
    <source>
        <dbReference type="Proteomes" id="UP000664521"/>
    </source>
</evidence>
<gene>
    <name evidence="5" type="ORF">HETSPECPRED_000140</name>
</gene>
<reference evidence="5" key="1">
    <citation type="submission" date="2021-03" db="EMBL/GenBank/DDBJ databases">
        <authorList>
            <person name="Tagirdzhanova G."/>
        </authorList>
    </citation>
    <scope>NUCLEOTIDE SEQUENCE</scope>
</reference>
<dbReference type="OrthoDB" id="4150765at2759"/>
<dbReference type="EMBL" id="CAJPDS010000001">
    <property type="protein sequence ID" value="CAF9903171.1"/>
    <property type="molecule type" value="Genomic_DNA"/>
</dbReference>
<dbReference type="InterPro" id="IPR025662">
    <property type="entry name" value="Sigma_54_int_dom_ATP-bd_1"/>
</dbReference>
<comment type="caution">
    <text evidence="5">The sequence shown here is derived from an EMBL/GenBank/DDBJ whole genome shotgun (WGS) entry which is preliminary data.</text>
</comment>
<feature type="region of interest" description="Disordered" evidence="2">
    <location>
        <begin position="1"/>
        <end position="27"/>
    </location>
</feature>
<feature type="region of interest" description="Disordered" evidence="2">
    <location>
        <begin position="253"/>
        <end position="276"/>
    </location>
</feature>
<feature type="domain" description="Septin-type G" evidence="4">
    <location>
        <begin position="213"/>
        <end position="530"/>
    </location>
</feature>
<dbReference type="SUPFAM" id="SSF52540">
    <property type="entry name" value="P-loop containing nucleoside triphosphate hydrolases"/>
    <property type="match status" value="1"/>
</dbReference>
<keyword evidence="6" id="KW-1185">Reference proteome</keyword>
<evidence type="ECO:0000313" key="5">
    <source>
        <dbReference type="EMBL" id="CAF9903171.1"/>
    </source>
</evidence>